<gene>
    <name evidence="1" type="ORF">NPIL_89261</name>
</gene>
<keyword evidence="2" id="KW-1185">Reference proteome</keyword>
<comment type="caution">
    <text evidence="1">The sequence shown here is derived from an EMBL/GenBank/DDBJ whole genome shotgun (WGS) entry which is preliminary data.</text>
</comment>
<protein>
    <submittedName>
        <fullName evidence="1">Uncharacterized protein</fullName>
    </submittedName>
</protein>
<dbReference type="Proteomes" id="UP000887013">
    <property type="component" value="Unassembled WGS sequence"/>
</dbReference>
<proteinExistence type="predicted"/>
<dbReference type="EMBL" id="BMAW01055992">
    <property type="protein sequence ID" value="GFT03782.1"/>
    <property type="molecule type" value="Genomic_DNA"/>
</dbReference>
<feature type="non-terminal residue" evidence="1">
    <location>
        <position position="1"/>
    </location>
</feature>
<accession>A0A8X6TFJ4</accession>
<evidence type="ECO:0000313" key="1">
    <source>
        <dbReference type="EMBL" id="GFT03782.1"/>
    </source>
</evidence>
<organism evidence="1 2">
    <name type="scientific">Nephila pilipes</name>
    <name type="common">Giant wood spider</name>
    <name type="synonym">Nephila maculata</name>
    <dbReference type="NCBI Taxonomy" id="299642"/>
    <lineage>
        <taxon>Eukaryota</taxon>
        <taxon>Metazoa</taxon>
        <taxon>Ecdysozoa</taxon>
        <taxon>Arthropoda</taxon>
        <taxon>Chelicerata</taxon>
        <taxon>Arachnida</taxon>
        <taxon>Araneae</taxon>
        <taxon>Araneomorphae</taxon>
        <taxon>Entelegynae</taxon>
        <taxon>Araneoidea</taxon>
        <taxon>Nephilidae</taxon>
        <taxon>Nephila</taxon>
    </lineage>
</organism>
<reference evidence="1" key="1">
    <citation type="submission" date="2020-08" db="EMBL/GenBank/DDBJ databases">
        <title>Multicomponent nature underlies the extraordinary mechanical properties of spider dragline silk.</title>
        <authorList>
            <person name="Kono N."/>
            <person name="Nakamura H."/>
            <person name="Mori M."/>
            <person name="Yoshida Y."/>
            <person name="Ohtoshi R."/>
            <person name="Malay A.D."/>
            <person name="Moran D.A.P."/>
            <person name="Tomita M."/>
            <person name="Numata K."/>
            <person name="Arakawa K."/>
        </authorList>
    </citation>
    <scope>NUCLEOTIDE SEQUENCE</scope>
</reference>
<dbReference type="AlphaFoldDB" id="A0A8X6TFJ4"/>
<evidence type="ECO:0000313" key="2">
    <source>
        <dbReference type="Proteomes" id="UP000887013"/>
    </source>
</evidence>
<sequence length="117" mass="13212">MYPKICRPGARLNEATFPPPPMYPSIFIKSLIETRRVFSSPPSSPQPTGNQKLISATKYLPQDTWKEGREDIGAVPPPTIAATEEAQSNAIGYMKRKKEKKNTPIYIYMRLRSKDGE</sequence>
<name>A0A8X6TFJ4_NEPPI</name>